<dbReference type="SUPFAM" id="SSF48371">
    <property type="entry name" value="ARM repeat"/>
    <property type="match status" value="1"/>
</dbReference>
<accession>A0A0P7Z368</accession>
<evidence type="ECO:0000313" key="2">
    <source>
        <dbReference type="EMBL" id="KPP75011.1"/>
    </source>
</evidence>
<name>A0A0P7Z368_SCLFO</name>
<evidence type="ECO:0000313" key="3">
    <source>
        <dbReference type="Proteomes" id="UP000034805"/>
    </source>
</evidence>
<feature type="non-terminal residue" evidence="2">
    <location>
        <position position="539"/>
    </location>
</feature>
<dbReference type="InterPro" id="IPR016024">
    <property type="entry name" value="ARM-type_fold"/>
</dbReference>
<dbReference type="Proteomes" id="UP000034805">
    <property type="component" value="Unassembled WGS sequence"/>
</dbReference>
<proteinExistence type="predicted"/>
<keyword evidence="1" id="KW-0853">WD repeat</keyword>
<evidence type="ECO:0000256" key="1">
    <source>
        <dbReference type="ARBA" id="ARBA00022574"/>
    </source>
</evidence>
<sequence length="539" mass="60874">MSWVISLEHLGAGFAPKTPHNMNVVKRIMGQPKQEESGPQDNALGMMHLRRLSSELCHQARHMTQKEQEEKLYMMLPVFNRVFGNTPPMSVTEGFPDLLQFTTQVSRLIVTEIRRRASNKSTEEASRAIAHFLEVEHSEEASRGWMLLTTINLLASSGQKTVDCMTAMSVPSTLVKCLYLFFDLPRLAEDAELPLTERRALLQEVFVQILIKLCSFASPAEELAQKDDLQLLFSAITSWCPPHNLPWRRSAREVLATISYHGLTANVIKYIHEKECLATCIQNMQQSDDLSPLEVVEMLAGLCCFLKDSSAKSQTLLDDFRLCQGYSFLCDLMLRLEQNDSRDALNDLVNLVTSLTTYGVSELKMSGITTAAPFLLPGFVVPQPSGVVYMADNANYFILETQHTLSMISEKISRIPEVQPKYFELLEFVVFNLNYVPCKELFGLSVMLKASSSYQCSIMIMNTLLRFSRHHPVFGDVFREVGLLEVMVNLLHKYVAFMKEPMQVQIDLKSSRGSEEQKELAFLVMETLAVLLQGSNTNA</sequence>
<dbReference type="EMBL" id="JARO02001585">
    <property type="protein sequence ID" value="KPP75011.1"/>
    <property type="molecule type" value="Genomic_DNA"/>
</dbReference>
<comment type="caution">
    <text evidence="2">The sequence shown here is derived from an EMBL/GenBank/DDBJ whole genome shotgun (WGS) entry which is preliminary data.</text>
</comment>
<dbReference type="InterPro" id="IPR051944">
    <property type="entry name" value="BEACH_domain_protein"/>
</dbReference>
<dbReference type="AlphaFoldDB" id="A0A0P7Z368"/>
<reference evidence="2 3" key="1">
    <citation type="submission" date="2015-08" db="EMBL/GenBank/DDBJ databases">
        <title>The genome of the Asian arowana (Scleropages formosus).</title>
        <authorList>
            <person name="Tan M.H."/>
            <person name="Gan H.M."/>
            <person name="Croft L.J."/>
            <person name="Austin C.M."/>
        </authorList>
    </citation>
    <scope>NUCLEOTIDE SEQUENCE [LARGE SCALE GENOMIC DNA]</scope>
    <source>
        <strain evidence="2">Aro1</strain>
    </source>
</reference>
<gene>
    <name evidence="2" type="ORF">Z043_105773</name>
</gene>
<dbReference type="GO" id="GO:0035973">
    <property type="term" value="P:aggrephagy"/>
    <property type="evidence" value="ECO:0007669"/>
    <property type="project" value="TreeGrafter"/>
</dbReference>
<protein>
    <submittedName>
        <fullName evidence="2">WD repeat and FYVE domain-containing protein 3-like</fullName>
    </submittedName>
</protein>
<organism evidence="2 3">
    <name type="scientific">Scleropages formosus</name>
    <name type="common">Asian bonytongue</name>
    <name type="synonym">Osteoglossum formosum</name>
    <dbReference type="NCBI Taxonomy" id="113540"/>
    <lineage>
        <taxon>Eukaryota</taxon>
        <taxon>Metazoa</taxon>
        <taxon>Chordata</taxon>
        <taxon>Craniata</taxon>
        <taxon>Vertebrata</taxon>
        <taxon>Euteleostomi</taxon>
        <taxon>Actinopterygii</taxon>
        <taxon>Neopterygii</taxon>
        <taxon>Teleostei</taxon>
        <taxon>Osteoglossocephala</taxon>
        <taxon>Osteoglossomorpha</taxon>
        <taxon>Osteoglossiformes</taxon>
        <taxon>Osteoglossidae</taxon>
        <taxon>Scleropages</taxon>
    </lineage>
</organism>
<dbReference type="PANTHER" id="PTHR46108">
    <property type="entry name" value="BLUE CHEESE"/>
    <property type="match status" value="1"/>
</dbReference>
<dbReference type="PANTHER" id="PTHR46108:SF1">
    <property type="entry name" value="WD REPEAT AND FYVE DOMAIN-CONTAINING PROTEIN 3"/>
    <property type="match status" value="1"/>
</dbReference>